<dbReference type="Gene3D" id="2.130.10.30">
    <property type="entry name" value="Regulator of chromosome condensation 1/beta-lactamase-inhibitor protein II"/>
    <property type="match status" value="1"/>
</dbReference>
<name>A0AA39PKR0_9AGAR</name>
<organism evidence="1 2">
    <name type="scientific">Armillaria luteobubalina</name>
    <dbReference type="NCBI Taxonomy" id="153913"/>
    <lineage>
        <taxon>Eukaryota</taxon>
        <taxon>Fungi</taxon>
        <taxon>Dikarya</taxon>
        <taxon>Basidiomycota</taxon>
        <taxon>Agaricomycotina</taxon>
        <taxon>Agaricomycetes</taxon>
        <taxon>Agaricomycetidae</taxon>
        <taxon>Agaricales</taxon>
        <taxon>Marasmiineae</taxon>
        <taxon>Physalacriaceae</taxon>
        <taxon>Armillaria</taxon>
    </lineage>
</organism>
<dbReference type="Proteomes" id="UP001175228">
    <property type="component" value="Unassembled WGS sequence"/>
</dbReference>
<gene>
    <name evidence="1" type="ORF">EDD18DRAFT_698150</name>
</gene>
<dbReference type="SUPFAM" id="SSF50985">
    <property type="entry name" value="RCC1/BLIP-II"/>
    <property type="match status" value="1"/>
</dbReference>
<keyword evidence="2" id="KW-1185">Reference proteome</keyword>
<dbReference type="AlphaFoldDB" id="A0AA39PKR0"/>
<accession>A0AA39PKR0</accession>
<evidence type="ECO:0000313" key="1">
    <source>
        <dbReference type="EMBL" id="KAK0485511.1"/>
    </source>
</evidence>
<comment type="caution">
    <text evidence="1">The sequence shown here is derived from an EMBL/GenBank/DDBJ whole genome shotgun (WGS) entry which is preliminary data.</text>
</comment>
<dbReference type="InterPro" id="IPR009091">
    <property type="entry name" value="RCC1/BLIP-II"/>
</dbReference>
<protein>
    <submittedName>
        <fullName evidence="1">Uncharacterized protein</fullName>
    </submittedName>
</protein>
<reference evidence="1" key="1">
    <citation type="submission" date="2023-06" db="EMBL/GenBank/DDBJ databases">
        <authorList>
            <consortium name="Lawrence Berkeley National Laboratory"/>
            <person name="Ahrendt S."/>
            <person name="Sahu N."/>
            <person name="Indic B."/>
            <person name="Wong-Bajracharya J."/>
            <person name="Merenyi Z."/>
            <person name="Ke H.-M."/>
            <person name="Monk M."/>
            <person name="Kocsube S."/>
            <person name="Drula E."/>
            <person name="Lipzen A."/>
            <person name="Balint B."/>
            <person name="Henrissat B."/>
            <person name="Andreopoulos B."/>
            <person name="Martin F.M."/>
            <person name="Harder C.B."/>
            <person name="Rigling D."/>
            <person name="Ford K.L."/>
            <person name="Foster G.D."/>
            <person name="Pangilinan J."/>
            <person name="Papanicolaou A."/>
            <person name="Barry K."/>
            <person name="LaButti K."/>
            <person name="Viragh M."/>
            <person name="Koriabine M."/>
            <person name="Yan M."/>
            <person name="Riley R."/>
            <person name="Champramary S."/>
            <person name="Plett K.L."/>
            <person name="Tsai I.J."/>
            <person name="Slot J."/>
            <person name="Sipos G."/>
            <person name="Plett J."/>
            <person name="Nagy L.G."/>
            <person name="Grigoriev I.V."/>
        </authorList>
    </citation>
    <scope>NUCLEOTIDE SEQUENCE</scope>
    <source>
        <strain evidence="1">HWK02</strain>
    </source>
</reference>
<sequence length="167" mass="18014">MGRLANTLRWAKRRHSRFNIIYEPVLVKDLRLRKGMHLPSGQQHLIALDEKGMVHACATADTSKLVWAIRSTRSVPKKSISSLVCIQACSSSQAQGNSVIVDKGGMCWTTSEWQNSGNGSSGSPYTSFQYILDIKGFKITAAASGGVTYEALTSDEDSDGVTTVCGG</sequence>
<evidence type="ECO:0000313" key="2">
    <source>
        <dbReference type="Proteomes" id="UP001175228"/>
    </source>
</evidence>
<proteinExistence type="predicted"/>
<dbReference type="EMBL" id="JAUEPU010000050">
    <property type="protein sequence ID" value="KAK0485511.1"/>
    <property type="molecule type" value="Genomic_DNA"/>
</dbReference>